<keyword evidence="10" id="KW-0325">Glycoprotein</keyword>
<name>A0AAE1G8T5_PETCI</name>
<comment type="subcellular location">
    <subcellularLocation>
        <location evidence="1">Cell membrane</location>
        <topology evidence="1">Multi-pass membrane protein</topology>
    </subcellularLocation>
</comment>
<evidence type="ECO:0000313" key="17">
    <source>
        <dbReference type="Proteomes" id="UP001286313"/>
    </source>
</evidence>
<evidence type="ECO:0000256" key="4">
    <source>
        <dbReference type="ARBA" id="ARBA00022475"/>
    </source>
</evidence>
<keyword evidence="8" id="KW-0472">Membrane</keyword>
<feature type="domain" description="Ionotropic glutamate receptor C-terminal" evidence="14">
    <location>
        <begin position="248"/>
        <end position="383"/>
    </location>
</feature>
<keyword evidence="12" id="KW-0407">Ion channel</keyword>
<feature type="domain" description="Ionotropic glutamate receptor L-glutamate and glycine-binding" evidence="15">
    <location>
        <begin position="2"/>
        <end position="66"/>
    </location>
</feature>
<dbReference type="GO" id="GO:0015276">
    <property type="term" value="F:ligand-gated monoatomic ion channel activity"/>
    <property type="evidence" value="ECO:0007669"/>
    <property type="project" value="InterPro"/>
</dbReference>
<evidence type="ECO:0000313" key="16">
    <source>
        <dbReference type="EMBL" id="KAK3888180.1"/>
    </source>
</evidence>
<dbReference type="PANTHER" id="PTHR42643:SF30">
    <property type="entry name" value="IONOTROPIC RECEPTOR 40A-RELATED"/>
    <property type="match status" value="1"/>
</dbReference>
<evidence type="ECO:0000259" key="14">
    <source>
        <dbReference type="Pfam" id="PF00060"/>
    </source>
</evidence>
<dbReference type="GO" id="GO:0005886">
    <property type="term" value="C:plasma membrane"/>
    <property type="evidence" value="ECO:0007669"/>
    <property type="project" value="UniProtKB-SubCell"/>
</dbReference>
<evidence type="ECO:0000256" key="3">
    <source>
        <dbReference type="ARBA" id="ARBA00022448"/>
    </source>
</evidence>
<comment type="similarity">
    <text evidence="2">Belongs to the glutamate-gated ion channel (TC 1.A.10.1) family.</text>
</comment>
<keyword evidence="9" id="KW-0675">Receptor</keyword>
<keyword evidence="6" id="KW-1133">Transmembrane helix</keyword>
<keyword evidence="5" id="KW-0812">Transmembrane</keyword>
<evidence type="ECO:0000259" key="15">
    <source>
        <dbReference type="Pfam" id="PF10613"/>
    </source>
</evidence>
<protein>
    <submittedName>
        <fullName evidence="16">Uncharacterized protein</fullName>
    </submittedName>
</protein>
<proteinExistence type="inferred from homology"/>
<dbReference type="AlphaFoldDB" id="A0AAE1G8T5"/>
<comment type="caution">
    <text evidence="16">The sequence shown here is derived from an EMBL/GenBank/DDBJ whole genome shotgun (WGS) entry which is preliminary data.</text>
</comment>
<evidence type="ECO:0000256" key="8">
    <source>
        <dbReference type="ARBA" id="ARBA00023136"/>
    </source>
</evidence>
<evidence type="ECO:0000256" key="13">
    <source>
        <dbReference type="SAM" id="MobiDB-lite"/>
    </source>
</evidence>
<reference evidence="16" key="1">
    <citation type="submission" date="2023-10" db="EMBL/GenBank/DDBJ databases">
        <title>Genome assemblies of two species of porcelain crab, Petrolisthes cinctipes and Petrolisthes manimaculis (Anomura: Porcellanidae).</title>
        <authorList>
            <person name="Angst P."/>
        </authorList>
    </citation>
    <scope>NUCLEOTIDE SEQUENCE</scope>
    <source>
        <strain evidence="16">PB745_01</strain>
        <tissue evidence="16">Gill</tissue>
    </source>
</reference>
<keyword evidence="17" id="KW-1185">Reference proteome</keyword>
<dbReference type="InterPro" id="IPR019594">
    <property type="entry name" value="Glu/Gly-bd"/>
</dbReference>
<dbReference type="GO" id="GO:0050906">
    <property type="term" value="P:detection of stimulus involved in sensory perception"/>
    <property type="evidence" value="ECO:0007669"/>
    <property type="project" value="UniProtKB-ARBA"/>
</dbReference>
<dbReference type="PANTHER" id="PTHR42643">
    <property type="entry name" value="IONOTROPIC RECEPTOR 20A-RELATED"/>
    <property type="match status" value="1"/>
</dbReference>
<evidence type="ECO:0000256" key="6">
    <source>
        <dbReference type="ARBA" id="ARBA00022989"/>
    </source>
</evidence>
<keyword evidence="11" id="KW-1071">Ligand-gated ion channel</keyword>
<dbReference type="Gene3D" id="1.10.287.70">
    <property type="match status" value="1"/>
</dbReference>
<feature type="region of interest" description="Disordered" evidence="13">
    <location>
        <begin position="119"/>
        <end position="147"/>
    </location>
</feature>
<evidence type="ECO:0000256" key="10">
    <source>
        <dbReference type="ARBA" id="ARBA00023180"/>
    </source>
</evidence>
<evidence type="ECO:0000256" key="11">
    <source>
        <dbReference type="ARBA" id="ARBA00023286"/>
    </source>
</evidence>
<evidence type="ECO:0000256" key="5">
    <source>
        <dbReference type="ARBA" id="ARBA00022692"/>
    </source>
</evidence>
<dbReference type="Pfam" id="PF00060">
    <property type="entry name" value="Lig_chan"/>
    <property type="match status" value="1"/>
</dbReference>
<dbReference type="Gene3D" id="3.40.190.10">
    <property type="entry name" value="Periplasmic binding protein-like II"/>
    <property type="match status" value="1"/>
</dbReference>
<keyword evidence="7" id="KW-0406">Ion transport</keyword>
<keyword evidence="4" id="KW-1003">Cell membrane</keyword>
<evidence type="ECO:0000256" key="9">
    <source>
        <dbReference type="ARBA" id="ARBA00023170"/>
    </source>
</evidence>
<dbReference type="InterPro" id="IPR001320">
    <property type="entry name" value="Iontro_rcpt_C"/>
</dbReference>
<dbReference type="SUPFAM" id="SSF53850">
    <property type="entry name" value="Periplasmic binding protein-like II"/>
    <property type="match status" value="1"/>
</dbReference>
<dbReference type="Pfam" id="PF10613">
    <property type="entry name" value="Lig_chan-Glu_bd"/>
    <property type="match status" value="1"/>
</dbReference>
<gene>
    <name evidence="16" type="ORF">Pcinc_007751</name>
</gene>
<feature type="region of interest" description="Disordered" evidence="13">
    <location>
        <begin position="165"/>
        <end position="238"/>
    </location>
</feature>
<evidence type="ECO:0000256" key="7">
    <source>
        <dbReference type="ARBA" id="ARBA00023065"/>
    </source>
</evidence>
<evidence type="ECO:0000256" key="12">
    <source>
        <dbReference type="ARBA" id="ARBA00023303"/>
    </source>
</evidence>
<evidence type="ECO:0000256" key="2">
    <source>
        <dbReference type="ARBA" id="ARBA00008685"/>
    </source>
</evidence>
<accession>A0AAE1G8T5</accession>
<keyword evidence="3" id="KW-0813">Transport</keyword>
<evidence type="ECO:0000256" key="1">
    <source>
        <dbReference type="ARBA" id="ARBA00004651"/>
    </source>
</evidence>
<dbReference type="InterPro" id="IPR052192">
    <property type="entry name" value="Insect_Ionotropic_Sensory_Rcpt"/>
</dbReference>
<dbReference type="Proteomes" id="UP001286313">
    <property type="component" value="Unassembled WGS sequence"/>
</dbReference>
<organism evidence="16 17">
    <name type="scientific">Petrolisthes cinctipes</name>
    <name type="common">Flat porcelain crab</name>
    <dbReference type="NCBI Taxonomy" id="88211"/>
    <lineage>
        <taxon>Eukaryota</taxon>
        <taxon>Metazoa</taxon>
        <taxon>Ecdysozoa</taxon>
        <taxon>Arthropoda</taxon>
        <taxon>Crustacea</taxon>
        <taxon>Multicrustacea</taxon>
        <taxon>Malacostraca</taxon>
        <taxon>Eumalacostraca</taxon>
        <taxon>Eucarida</taxon>
        <taxon>Decapoda</taxon>
        <taxon>Pleocyemata</taxon>
        <taxon>Anomura</taxon>
        <taxon>Galatheoidea</taxon>
        <taxon>Porcellanidae</taxon>
        <taxon>Petrolisthes</taxon>
    </lineage>
</organism>
<sequence>MWDLLLMMVDRMKVRFQILRPPDGLWGVELQNGTWNGMLGMLQRQEVDMALGPFAISYPRTKVADFIGSVFVLPHRVYLPRPRGNSDLSDFVRLYHPLHYNKNHNNINNNKDHNITTTNNHHKTEDHNNKNLNTSDHNITTTNNHNKTEEHNIQNLNTMDHNINKDHNTTTNNHHKTEDHNNKNLNTSDHNINKDHNTTTTNNHHKTEDHNNKNLNTSDHNIRHHNITTTNNHNKTEEHNIRNLNTKDHNNRHHKSSNSNLSAVYLLLRVWGSFLQESTSWQCFGVAKWVMGLWFLATLVVMSTYSGLLVASLTVPRVHIPISSVRQLVGQSRLPWRLEQGGIILHTFKTANVPLYKELLYGSSGVFPDCYAAREDITQGRFAALCDILSGELMIARSFSNSGRCDFYSPRENVVTHSYTLVLQKHSTLKPRLQYW</sequence>
<dbReference type="EMBL" id="JAWQEG010000580">
    <property type="protein sequence ID" value="KAK3888180.1"/>
    <property type="molecule type" value="Genomic_DNA"/>
</dbReference>
<feature type="compositionally biased region" description="Low complexity" evidence="13">
    <location>
        <begin position="133"/>
        <end position="145"/>
    </location>
</feature>